<keyword evidence="2 4" id="KW-0479">Metal-binding</keyword>
<dbReference type="InterPro" id="IPR011429">
    <property type="entry name" value="Cyt_c_Planctomycete-type"/>
</dbReference>
<feature type="domain" description="Cytochrome c" evidence="5">
    <location>
        <begin position="29"/>
        <end position="130"/>
    </location>
</feature>
<protein>
    <submittedName>
        <fullName evidence="6">Mono/diheme cytochrome c family protein</fullName>
    </submittedName>
</protein>
<proteinExistence type="predicted"/>
<dbReference type="InterPro" id="IPR036909">
    <property type="entry name" value="Cyt_c-like_dom_sf"/>
</dbReference>
<evidence type="ECO:0000313" key="7">
    <source>
        <dbReference type="Proteomes" id="UP000569092"/>
    </source>
</evidence>
<evidence type="ECO:0000256" key="1">
    <source>
        <dbReference type="ARBA" id="ARBA00022617"/>
    </source>
</evidence>
<evidence type="ECO:0000259" key="5">
    <source>
        <dbReference type="PROSITE" id="PS51007"/>
    </source>
</evidence>
<dbReference type="PANTHER" id="PTHR35889">
    <property type="entry name" value="CYCLOINULO-OLIGOSACCHARIDE FRUCTANOTRANSFERASE-RELATED"/>
    <property type="match status" value="1"/>
</dbReference>
<keyword evidence="1 4" id="KW-0349">Heme</keyword>
<evidence type="ECO:0000256" key="2">
    <source>
        <dbReference type="ARBA" id="ARBA00022723"/>
    </source>
</evidence>
<dbReference type="EMBL" id="JACHDZ010000004">
    <property type="protein sequence ID" value="MBB5344596.1"/>
    <property type="molecule type" value="Genomic_DNA"/>
</dbReference>
<comment type="caution">
    <text evidence="6">The sequence shown here is derived from an EMBL/GenBank/DDBJ whole genome shotgun (WGS) entry which is preliminary data.</text>
</comment>
<dbReference type="PROSITE" id="PS51007">
    <property type="entry name" value="CYTC"/>
    <property type="match status" value="1"/>
</dbReference>
<organism evidence="6 7">
    <name type="scientific">Tunturiibacter lichenicola</name>
    <dbReference type="NCBI Taxonomy" id="2051959"/>
    <lineage>
        <taxon>Bacteria</taxon>
        <taxon>Pseudomonadati</taxon>
        <taxon>Acidobacteriota</taxon>
        <taxon>Terriglobia</taxon>
        <taxon>Terriglobales</taxon>
        <taxon>Acidobacteriaceae</taxon>
        <taxon>Tunturiibacter</taxon>
    </lineage>
</organism>
<name>A0A7W8N5I6_9BACT</name>
<dbReference type="Proteomes" id="UP000569092">
    <property type="component" value="Unassembled WGS sequence"/>
</dbReference>
<keyword evidence="3 4" id="KW-0408">Iron</keyword>
<evidence type="ECO:0000256" key="3">
    <source>
        <dbReference type="ARBA" id="ARBA00023004"/>
    </source>
</evidence>
<dbReference type="GO" id="GO:0020037">
    <property type="term" value="F:heme binding"/>
    <property type="evidence" value="ECO:0007669"/>
    <property type="project" value="InterPro"/>
</dbReference>
<dbReference type="SUPFAM" id="SSF46626">
    <property type="entry name" value="Cytochrome c"/>
    <property type="match status" value="1"/>
</dbReference>
<dbReference type="InterPro" id="IPR009056">
    <property type="entry name" value="Cyt_c-like_dom"/>
</dbReference>
<dbReference type="AlphaFoldDB" id="A0A7W8N5I6"/>
<gene>
    <name evidence="6" type="ORF">HDF10_002582</name>
</gene>
<dbReference type="GO" id="GO:0046872">
    <property type="term" value="F:metal ion binding"/>
    <property type="evidence" value="ECO:0007669"/>
    <property type="project" value="UniProtKB-KW"/>
</dbReference>
<evidence type="ECO:0000313" key="6">
    <source>
        <dbReference type="EMBL" id="MBB5344596.1"/>
    </source>
</evidence>
<dbReference type="Pfam" id="PF07635">
    <property type="entry name" value="PSCyt1"/>
    <property type="match status" value="1"/>
</dbReference>
<dbReference type="GO" id="GO:0009055">
    <property type="term" value="F:electron transfer activity"/>
    <property type="evidence" value="ECO:0007669"/>
    <property type="project" value="InterPro"/>
</dbReference>
<dbReference type="Gene3D" id="1.10.760.10">
    <property type="entry name" value="Cytochrome c-like domain"/>
    <property type="match status" value="1"/>
</dbReference>
<accession>A0A7W8N5I6</accession>
<sequence>MKRMSVGLGLVATGLMGWGFRVGTVQAAQDEAAKPEFYTTRVQPILQANCYRCHGGINHRGGLNIQTRAGMLKGGHDGSVLIPGDPASSLLVRLIRHEGPAKDPMPMPPKQPKLSDADIATVEQWVKAGAIMPEDPQQ</sequence>
<dbReference type="PANTHER" id="PTHR35889:SF3">
    <property type="entry name" value="F-BOX DOMAIN-CONTAINING PROTEIN"/>
    <property type="match status" value="1"/>
</dbReference>
<evidence type="ECO:0000256" key="4">
    <source>
        <dbReference type="PROSITE-ProRule" id="PRU00433"/>
    </source>
</evidence>
<reference evidence="6 7" key="1">
    <citation type="submission" date="2020-08" db="EMBL/GenBank/DDBJ databases">
        <title>Genomic Encyclopedia of Type Strains, Phase IV (KMG-V): Genome sequencing to study the core and pangenomes of soil and plant-associated prokaryotes.</title>
        <authorList>
            <person name="Whitman W."/>
        </authorList>
    </citation>
    <scope>NUCLEOTIDE SEQUENCE [LARGE SCALE GENOMIC DNA]</scope>
    <source>
        <strain evidence="6 7">M8US30</strain>
    </source>
</reference>